<evidence type="ECO:0000313" key="2">
    <source>
        <dbReference type="Proteomes" id="UP000198736"/>
    </source>
</evidence>
<dbReference type="AlphaFoldDB" id="A0A0S4L7W4"/>
<dbReference type="Proteomes" id="UP000198736">
    <property type="component" value="Unassembled WGS sequence"/>
</dbReference>
<organism evidence="1 2">
    <name type="scientific">Candidatus Nitrospira nitrificans</name>
    <dbReference type="NCBI Taxonomy" id="1742973"/>
    <lineage>
        <taxon>Bacteria</taxon>
        <taxon>Pseudomonadati</taxon>
        <taxon>Nitrospirota</taxon>
        <taxon>Nitrospiria</taxon>
        <taxon>Nitrospirales</taxon>
        <taxon>Nitrospiraceae</taxon>
        <taxon>Nitrospira</taxon>
    </lineage>
</organism>
<dbReference type="EMBL" id="CZPZ01000003">
    <property type="protein sequence ID" value="CUS32841.1"/>
    <property type="molecule type" value="Genomic_DNA"/>
</dbReference>
<evidence type="ECO:0000313" key="1">
    <source>
        <dbReference type="EMBL" id="CUS32841.1"/>
    </source>
</evidence>
<reference evidence="2" key="1">
    <citation type="submission" date="2015-10" db="EMBL/GenBank/DDBJ databases">
        <authorList>
            <person name="Luecker S."/>
            <person name="Luecker S."/>
        </authorList>
    </citation>
    <scope>NUCLEOTIDE SEQUENCE [LARGE SCALE GENOMIC DNA]</scope>
</reference>
<gene>
    <name evidence="1" type="ORF">COMA2_110119</name>
</gene>
<keyword evidence="2" id="KW-1185">Reference proteome</keyword>
<accession>A0A0S4L7W4</accession>
<protein>
    <submittedName>
        <fullName evidence="1">Uncharacterized protein</fullName>
    </submittedName>
</protein>
<proteinExistence type="predicted"/>
<name>A0A0S4L7W4_9BACT</name>
<sequence length="83" mass="9376">MGSQELRIFPSIVLLPEKLTPDEVNLFRFRQYRKRFNAAPPNHLPSTMMLQSSGSSDAFVELVALNRGGIIAPKKRFGYDPLV</sequence>